<accession>A0A5A7R4R5</accession>
<organism evidence="2 3">
    <name type="scientific">Striga asiatica</name>
    <name type="common">Asiatic witchweed</name>
    <name type="synonym">Buchnera asiatica</name>
    <dbReference type="NCBI Taxonomy" id="4170"/>
    <lineage>
        <taxon>Eukaryota</taxon>
        <taxon>Viridiplantae</taxon>
        <taxon>Streptophyta</taxon>
        <taxon>Embryophyta</taxon>
        <taxon>Tracheophyta</taxon>
        <taxon>Spermatophyta</taxon>
        <taxon>Magnoliopsida</taxon>
        <taxon>eudicotyledons</taxon>
        <taxon>Gunneridae</taxon>
        <taxon>Pentapetalae</taxon>
        <taxon>asterids</taxon>
        <taxon>lamiids</taxon>
        <taxon>Lamiales</taxon>
        <taxon>Orobanchaceae</taxon>
        <taxon>Buchnereae</taxon>
        <taxon>Striga</taxon>
    </lineage>
</organism>
<name>A0A5A7R4R5_STRAF</name>
<proteinExistence type="predicted"/>
<keyword evidence="3" id="KW-1185">Reference proteome</keyword>
<feature type="compositionally biased region" description="Basic and acidic residues" evidence="1">
    <location>
        <begin position="95"/>
        <end position="112"/>
    </location>
</feature>
<evidence type="ECO:0000313" key="3">
    <source>
        <dbReference type="Proteomes" id="UP000325081"/>
    </source>
</evidence>
<evidence type="ECO:0000256" key="1">
    <source>
        <dbReference type="SAM" id="MobiDB-lite"/>
    </source>
</evidence>
<dbReference type="EMBL" id="BKCP01010403">
    <property type="protein sequence ID" value="GER52665.1"/>
    <property type="molecule type" value="Genomic_DNA"/>
</dbReference>
<reference evidence="3" key="1">
    <citation type="journal article" date="2019" name="Curr. Biol.">
        <title>Genome Sequence of Striga asiatica Provides Insight into the Evolution of Plant Parasitism.</title>
        <authorList>
            <person name="Yoshida S."/>
            <person name="Kim S."/>
            <person name="Wafula E.K."/>
            <person name="Tanskanen J."/>
            <person name="Kim Y.M."/>
            <person name="Honaas L."/>
            <person name="Yang Z."/>
            <person name="Spallek T."/>
            <person name="Conn C.E."/>
            <person name="Ichihashi Y."/>
            <person name="Cheong K."/>
            <person name="Cui S."/>
            <person name="Der J.P."/>
            <person name="Gundlach H."/>
            <person name="Jiao Y."/>
            <person name="Hori C."/>
            <person name="Ishida J.K."/>
            <person name="Kasahara H."/>
            <person name="Kiba T."/>
            <person name="Kim M.S."/>
            <person name="Koo N."/>
            <person name="Laohavisit A."/>
            <person name="Lee Y.H."/>
            <person name="Lumba S."/>
            <person name="McCourt P."/>
            <person name="Mortimer J.C."/>
            <person name="Mutuku J.M."/>
            <person name="Nomura T."/>
            <person name="Sasaki-Sekimoto Y."/>
            <person name="Seto Y."/>
            <person name="Wang Y."/>
            <person name="Wakatake T."/>
            <person name="Sakakibara H."/>
            <person name="Demura T."/>
            <person name="Yamaguchi S."/>
            <person name="Yoneyama K."/>
            <person name="Manabe R.I."/>
            <person name="Nelson D.C."/>
            <person name="Schulman A.H."/>
            <person name="Timko M.P."/>
            <person name="dePamphilis C.W."/>
            <person name="Choi D."/>
            <person name="Shirasu K."/>
        </authorList>
    </citation>
    <scope>NUCLEOTIDE SEQUENCE [LARGE SCALE GENOMIC DNA]</scope>
    <source>
        <strain evidence="3">cv. UVA1</strain>
    </source>
</reference>
<dbReference type="Proteomes" id="UP000325081">
    <property type="component" value="Unassembled WGS sequence"/>
</dbReference>
<comment type="caution">
    <text evidence="2">The sequence shown here is derived from an EMBL/GenBank/DDBJ whole genome shotgun (WGS) entry which is preliminary data.</text>
</comment>
<dbReference type="AlphaFoldDB" id="A0A5A7R4R5"/>
<protein>
    <submittedName>
        <fullName evidence="2">Peptide chain release factor 1</fullName>
    </submittedName>
</protein>
<gene>
    <name evidence="2" type="ORF">STAS_30132</name>
</gene>
<dbReference type="OrthoDB" id="1620351at2759"/>
<evidence type="ECO:0000313" key="2">
    <source>
        <dbReference type="EMBL" id="GER52665.1"/>
    </source>
</evidence>
<sequence>MDIQQVLYGYNLRSSITFRCEFECLAETKVGLAAGRYSGTSRPDLYRTPHALHRVFGPIGPVLHCGVFSDAQWRHLRPGASAGSLLLAGAALGERTKRREDQSQGAARERLLRALPGTEASAGKNSGGGGGGE</sequence>
<feature type="region of interest" description="Disordered" evidence="1">
    <location>
        <begin position="95"/>
        <end position="133"/>
    </location>
</feature>